<dbReference type="PROSITE" id="PS50914">
    <property type="entry name" value="BON"/>
    <property type="match status" value="1"/>
</dbReference>
<dbReference type="AlphaFoldDB" id="A0A1H7RMJ2"/>
<protein>
    <submittedName>
        <fullName evidence="3">BON domain-containing protein</fullName>
    </submittedName>
</protein>
<keyword evidence="4" id="KW-1185">Reference proteome</keyword>
<organism evidence="3 4">
    <name type="scientific">Paraburkholderia caballeronis</name>
    <dbReference type="NCBI Taxonomy" id="416943"/>
    <lineage>
        <taxon>Bacteria</taxon>
        <taxon>Pseudomonadati</taxon>
        <taxon>Pseudomonadota</taxon>
        <taxon>Betaproteobacteria</taxon>
        <taxon>Burkholderiales</taxon>
        <taxon>Burkholderiaceae</taxon>
        <taxon>Paraburkholderia</taxon>
    </lineage>
</organism>
<accession>A0A1H7RMJ2</accession>
<dbReference type="EMBL" id="FOAJ01000010">
    <property type="protein sequence ID" value="SEL61375.1"/>
    <property type="molecule type" value="Genomic_DNA"/>
</dbReference>
<dbReference type="InterPro" id="IPR007055">
    <property type="entry name" value="BON_dom"/>
</dbReference>
<feature type="signal peptide" evidence="1">
    <location>
        <begin position="1"/>
        <end position="27"/>
    </location>
</feature>
<feature type="domain" description="BON" evidence="2">
    <location>
        <begin position="53"/>
        <end position="121"/>
    </location>
</feature>
<feature type="chain" id="PRO_5030029226" evidence="1">
    <location>
        <begin position="28"/>
        <end position="136"/>
    </location>
</feature>
<dbReference type="PANTHER" id="PTHR34606">
    <property type="entry name" value="BON DOMAIN-CONTAINING PROTEIN"/>
    <property type="match status" value="1"/>
</dbReference>
<dbReference type="STRING" id="416943.SAMN05445871_5466"/>
<evidence type="ECO:0000259" key="2">
    <source>
        <dbReference type="PROSITE" id="PS50914"/>
    </source>
</evidence>
<name>A0A1H7RMJ2_9BURK</name>
<evidence type="ECO:0000313" key="4">
    <source>
        <dbReference type="Proteomes" id="UP000199120"/>
    </source>
</evidence>
<dbReference type="Gene3D" id="3.30.1340.30">
    <property type="match status" value="1"/>
</dbReference>
<dbReference type="RefSeq" id="WP_090551551.1">
    <property type="nucleotide sequence ID" value="NZ_FNSR01000003.1"/>
</dbReference>
<proteinExistence type="predicted"/>
<evidence type="ECO:0000256" key="1">
    <source>
        <dbReference type="SAM" id="SignalP"/>
    </source>
</evidence>
<sequence length="136" mass="14424">MTMNRTSGVIGAMLVLAAATGAPDANARTEASAPAGVTVQRVAVSTSPPRNRQDTSLIRDVRRALRRVPGLNDSQIHIRARHGVITLTGTVPESWQISRAGNAARSVHGVRAVSNRLTVRRRNTAAIEQPFAASLA</sequence>
<dbReference type="Proteomes" id="UP000199120">
    <property type="component" value="Unassembled WGS sequence"/>
</dbReference>
<dbReference type="OrthoDB" id="870892at2"/>
<dbReference type="Pfam" id="PF04972">
    <property type="entry name" value="BON"/>
    <property type="match status" value="1"/>
</dbReference>
<dbReference type="PANTHER" id="PTHR34606:SF15">
    <property type="entry name" value="BON DOMAIN-CONTAINING PROTEIN"/>
    <property type="match status" value="1"/>
</dbReference>
<reference evidence="4" key="1">
    <citation type="submission" date="2016-10" db="EMBL/GenBank/DDBJ databases">
        <authorList>
            <person name="Varghese N."/>
            <person name="Submissions S."/>
        </authorList>
    </citation>
    <scope>NUCLEOTIDE SEQUENCE [LARGE SCALE GENOMIC DNA]</scope>
    <source>
        <strain evidence="4">LMG 26416</strain>
    </source>
</reference>
<dbReference type="InterPro" id="IPR051686">
    <property type="entry name" value="Lipoprotein_DolP"/>
</dbReference>
<gene>
    <name evidence="3" type="ORF">SAMN05192542_11092</name>
</gene>
<keyword evidence="1" id="KW-0732">Signal</keyword>
<evidence type="ECO:0000313" key="3">
    <source>
        <dbReference type="EMBL" id="SEL61375.1"/>
    </source>
</evidence>